<dbReference type="RefSeq" id="YP_010780263.1">
    <property type="nucleotide sequence ID" value="NC_075038.1"/>
</dbReference>
<organism evidence="1">
    <name type="scientific">Tupanvirus deep ocean</name>
    <dbReference type="NCBI Taxonomy" id="2126984"/>
    <lineage>
        <taxon>Viruses</taxon>
        <taxon>Varidnaviria</taxon>
        <taxon>Bamfordvirae</taxon>
        <taxon>Nucleocytoviricota</taxon>
        <taxon>Megaviricetes</taxon>
        <taxon>Imitervirales</taxon>
        <taxon>Mimiviridae</taxon>
        <taxon>Megamimivirinae</taxon>
        <taxon>Tupanvirus</taxon>
        <taxon>Tupanvirus altamarinense</taxon>
    </lineage>
</organism>
<evidence type="ECO:0000313" key="1">
    <source>
        <dbReference type="EMBL" id="QKU33655.1"/>
    </source>
</evidence>
<dbReference type="GeneID" id="80516954"/>
<dbReference type="EMBL" id="MF405918">
    <property type="protein sequence ID" value="QKU33655.1"/>
    <property type="molecule type" value="Genomic_DNA"/>
</dbReference>
<protein>
    <submittedName>
        <fullName evidence="1">Putative ORFan</fullName>
    </submittedName>
</protein>
<accession>A0A6N1NDR7</accession>
<name>A0A6N1NDR7_9VIRU</name>
<sequence>MSEKISLAPQVNMYRVPYTPNKAVYSSAHKEECAQSSLTVGDCESECEDYLVPKNVCVPKCTYNTESIKNIFVESHATKKTEVSCITDSQSQTIALVDLLNLARKDISNRGDAKFKNIDEFIINIKNIAYHLRSMGDFHKIYLVTKSFKFDKKVSYNDVLRIIMWSFCNAVPEWRQKICLVLVNGINDKDKEADDRALFILYNEFSKTSTKHVVILSNDNFGSIKSHFMRKVTLNFYFAKSITDTWISSEIVSKHKGVYQQDRRCVRNIYTVFHPITWTTDQIVVS</sequence>
<reference evidence="1" key="1">
    <citation type="submission" date="2017-06" db="EMBL/GenBank/DDBJ databases">
        <authorList>
            <person name="Assis F.L."/>
            <person name="Abrahao J.S."/>
            <person name="Silva L."/>
            <person name="Khalil J.B."/>
            <person name="Rodrigues R."/>
            <person name="Silva L.S."/>
            <person name="Boratto P."/>
            <person name="Andrade M."/>
            <person name="Kroon E.G."/>
            <person name="Ribeiro B."/>
            <person name="Bergier I."/>
            <person name="Seligmann H."/>
            <person name="Ghigo E."/>
            <person name="Colson P."/>
            <person name="Levasseur A."/>
            <person name="Raoult D."/>
            <person name="Scola B.L."/>
        </authorList>
    </citation>
    <scope>NUCLEOTIDE SEQUENCE</scope>
    <source>
        <strain evidence="1">Deep ocean</strain>
    </source>
</reference>
<reference evidence="1" key="2">
    <citation type="journal article" date="2018" name="Nat. Commun.">
        <title>Tailed giant Tupanvirus possesses the most complete translational apparatus of the known virosphere.</title>
        <authorList>
            <person name="Abrahao J."/>
            <person name="Silva L."/>
            <person name="Silva L.S."/>
            <person name="Khalil J.Y.B."/>
            <person name="Rodrigues R."/>
            <person name="Arantes T."/>
            <person name="Assis F."/>
            <person name="Boratto P."/>
            <person name="Andrade M."/>
            <person name="Kroon E.G."/>
            <person name="Ribeiro B."/>
            <person name="Bergier I."/>
            <person name="Seligmann H."/>
            <person name="Ghigo E."/>
            <person name="Colson P."/>
            <person name="Levasseur A."/>
            <person name="Kroemer G."/>
            <person name="Raoult D."/>
            <person name="La Scola B."/>
        </authorList>
    </citation>
    <scope>NUCLEOTIDE SEQUENCE [LARGE SCALE GENOMIC DNA]</scope>
    <source>
        <strain evidence="1">Deep ocean</strain>
    </source>
</reference>
<dbReference type="KEGG" id="vg:80516954"/>
<proteinExistence type="predicted"/>